<proteinExistence type="inferred from homology"/>
<evidence type="ECO:0000256" key="6">
    <source>
        <dbReference type="ARBA" id="ARBA00038076"/>
    </source>
</evidence>
<evidence type="ECO:0000313" key="10">
    <source>
        <dbReference type="Proteomes" id="UP000008367"/>
    </source>
</evidence>
<accession>A0A454D4X3</accession>
<keyword evidence="3 7" id="KW-0812">Transmembrane</keyword>
<dbReference type="InterPro" id="IPR003838">
    <property type="entry name" value="ABC3_permease_C"/>
</dbReference>
<dbReference type="GO" id="GO:0005886">
    <property type="term" value="C:plasma membrane"/>
    <property type="evidence" value="ECO:0007669"/>
    <property type="project" value="UniProtKB-SubCell"/>
</dbReference>
<evidence type="ECO:0000256" key="7">
    <source>
        <dbReference type="SAM" id="Phobius"/>
    </source>
</evidence>
<protein>
    <submittedName>
        <fullName evidence="9">FtsX-like permease family protein</fullName>
    </submittedName>
</protein>
<dbReference type="EMBL" id="AJSR01000165">
    <property type="protein sequence ID" value="EKM33666.1"/>
    <property type="molecule type" value="Genomic_DNA"/>
</dbReference>
<keyword evidence="4 7" id="KW-1133">Transmembrane helix</keyword>
<evidence type="ECO:0000256" key="4">
    <source>
        <dbReference type="ARBA" id="ARBA00022989"/>
    </source>
</evidence>
<gene>
    <name evidence="9" type="ORF">VCHENC02_0912</name>
</gene>
<dbReference type="InterPro" id="IPR050250">
    <property type="entry name" value="Macrolide_Exporter_MacB"/>
</dbReference>
<comment type="similarity">
    <text evidence="6">Belongs to the ABC-4 integral membrane protein family.</text>
</comment>
<dbReference type="PANTHER" id="PTHR30572">
    <property type="entry name" value="MEMBRANE COMPONENT OF TRANSPORTER-RELATED"/>
    <property type="match status" value="1"/>
</dbReference>
<evidence type="ECO:0000256" key="5">
    <source>
        <dbReference type="ARBA" id="ARBA00023136"/>
    </source>
</evidence>
<dbReference type="PANTHER" id="PTHR30572:SF4">
    <property type="entry name" value="ABC TRANSPORTER PERMEASE YTRF"/>
    <property type="match status" value="1"/>
</dbReference>
<dbReference type="GO" id="GO:0022857">
    <property type="term" value="F:transmembrane transporter activity"/>
    <property type="evidence" value="ECO:0007669"/>
    <property type="project" value="TreeGrafter"/>
</dbReference>
<feature type="non-terminal residue" evidence="9">
    <location>
        <position position="1"/>
    </location>
</feature>
<evidence type="ECO:0000313" key="9">
    <source>
        <dbReference type="EMBL" id="EKM33666.1"/>
    </source>
</evidence>
<keyword evidence="2" id="KW-1003">Cell membrane</keyword>
<feature type="domain" description="ABC3 transporter permease C-terminal" evidence="8">
    <location>
        <begin position="83"/>
        <end position="197"/>
    </location>
</feature>
<comment type="caution">
    <text evidence="9">The sequence shown here is derived from an EMBL/GenBank/DDBJ whole genome shotgun (WGS) entry which is preliminary data.</text>
</comment>
<feature type="transmembrane region" description="Helical" evidence="7">
    <location>
        <begin position="133"/>
        <end position="155"/>
    </location>
</feature>
<keyword evidence="5 7" id="KW-0472">Membrane</keyword>
<dbReference type="STRING" id="669.AL538_21175"/>
<reference evidence="9 10" key="1">
    <citation type="submission" date="2012-10" db="EMBL/GenBank/DDBJ databases">
        <title>Genome sequence of Vibrio Cholerae HENC-02.</title>
        <authorList>
            <person name="Eppinger M."/>
            <person name="Hasan N.A."/>
            <person name="Sengamalay N."/>
            <person name="Hine E."/>
            <person name="Su Q."/>
            <person name="Daugherty S.C."/>
            <person name="Young S."/>
            <person name="Sadzewicz L."/>
            <person name="Tallon L."/>
            <person name="Cebula T.A."/>
            <person name="Ravel J."/>
            <person name="Colwell R.R."/>
        </authorList>
    </citation>
    <scope>NUCLEOTIDE SEQUENCE [LARGE SCALE GENOMIC DNA]</scope>
    <source>
        <strain evidence="9 10">HENC-02</strain>
    </source>
</reference>
<evidence type="ECO:0000256" key="3">
    <source>
        <dbReference type="ARBA" id="ARBA00022692"/>
    </source>
</evidence>
<dbReference type="Proteomes" id="UP000008367">
    <property type="component" value="Unassembled WGS sequence"/>
</dbReference>
<dbReference type="AlphaFoldDB" id="A0A454D4X3"/>
<dbReference type="Pfam" id="PF02687">
    <property type="entry name" value="FtsX"/>
    <property type="match status" value="1"/>
</dbReference>
<organism evidence="9 10">
    <name type="scientific">Vibrio harveyi</name>
    <name type="common">Beneckea harveyi</name>
    <dbReference type="NCBI Taxonomy" id="669"/>
    <lineage>
        <taxon>Bacteria</taxon>
        <taxon>Pseudomonadati</taxon>
        <taxon>Pseudomonadota</taxon>
        <taxon>Gammaproteobacteria</taxon>
        <taxon>Vibrionales</taxon>
        <taxon>Vibrionaceae</taxon>
        <taxon>Vibrio</taxon>
    </lineage>
</organism>
<evidence type="ECO:0000256" key="1">
    <source>
        <dbReference type="ARBA" id="ARBA00004651"/>
    </source>
</evidence>
<sequence>GIIESGSDEDNYLIVNLPFVQKWLNKGDEINFAMFSLTNDKGQVGQFESTLKQQYPDLLVRPIRKVSASEGKVLNKIKLLMGIVALVILVLSTLCVNTTMTSMISERRYEFALQKSLGASNQSITRQIVVETLAITFAAVIAGLLIGYVLAQFLGHSVFNATIDLRFPVLVITSLLSFAAALVAATLPTIRAIRIDPAKVLKGD</sequence>
<evidence type="ECO:0000259" key="8">
    <source>
        <dbReference type="Pfam" id="PF02687"/>
    </source>
</evidence>
<name>A0A454D4X3_VIBHA</name>
<feature type="transmembrane region" description="Helical" evidence="7">
    <location>
        <begin position="79"/>
        <end position="100"/>
    </location>
</feature>
<feature type="transmembrane region" description="Helical" evidence="7">
    <location>
        <begin position="167"/>
        <end position="187"/>
    </location>
</feature>
<comment type="subcellular location">
    <subcellularLocation>
        <location evidence="1">Cell membrane</location>
        <topology evidence="1">Multi-pass membrane protein</topology>
    </subcellularLocation>
</comment>
<evidence type="ECO:0000256" key="2">
    <source>
        <dbReference type="ARBA" id="ARBA00022475"/>
    </source>
</evidence>